<dbReference type="Pfam" id="PF05504">
    <property type="entry name" value="Spore_GerAC"/>
    <property type="match status" value="1"/>
</dbReference>
<gene>
    <name evidence="10" type="primary">gerBC_6</name>
    <name evidence="10" type="ORF">PAESOLCIP111_02820</name>
</gene>
<evidence type="ECO:0000259" key="9">
    <source>
        <dbReference type="Pfam" id="PF25198"/>
    </source>
</evidence>
<dbReference type="NCBIfam" id="TIGR02887">
    <property type="entry name" value="spore_ger_x_C"/>
    <property type="match status" value="1"/>
</dbReference>
<protein>
    <submittedName>
        <fullName evidence="10">Spore germination protein B3</fullName>
    </submittedName>
</protein>
<dbReference type="GO" id="GO:0016020">
    <property type="term" value="C:membrane"/>
    <property type="evidence" value="ECO:0007669"/>
    <property type="project" value="UniProtKB-SubCell"/>
</dbReference>
<evidence type="ECO:0000313" key="11">
    <source>
        <dbReference type="Proteomes" id="UP000693672"/>
    </source>
</evidence>
<dbReference type="Pfam" id="PF25198">
    <property type="entry name" value="Spore_GerAC_N"/>
    <property type="match status" value="1"/>
</dbReference>
<evidence type="ECO:0000256" key="7">
    <source>
        <dbReference type="ARBA" id="ARBA00023288"/>
    </source>
</evidence>
<dbReference type="EMBL" id="CAJVAS010000010">
    <property type="protein sequence ID" value="CAG7626348.1"/>
    <property type="molecule type" value="Genomic_DNA"/>
</dbReference>
<evidence type="ECO:0000256" key="6">
    <source>
        <dbReference type="ARBA" id="ARBA00023139"/>
    </source>
</evidence>
<keyword evidence="6" id="KW-0564">Palmitate</keyword>
<evidence type="ECO:0000259" key="8">
    <source>
        <dbReference type="Pfam" id="PF05504"/>
    </source>
</evidence>
<evidence type="ECO:0000256" key="5">
    <source>
        <dbReference type="ARBA" id="ARBA00023136"/>
    </source>
</evidence>
<dbReference type="AlphaFoldDB" id="A0A916NJF6"/>
<keyword evidence="4" id="KW-0732">Signal</keyword>
<dbReference type="Proteomes" id="UP000693672">
    <property type="component" value="Unassembled WGS sequence"/>
</dbReference>
<dbReference type="PANTHER" id="PTHR35789:SF1">
    <property type="entry name" value="SPORE GERMINATION PROTEIN B3"/>
    <property type="match status" value="1"/>
</dbReference>
<evidence type="ECO:0000256" key="4">
    <source>
        <dbReference type="ARBA" id="ARBA00022729"/>
    </source>
</evidence>
<evidence type="ECO:0000256" key="3">
    <source>
        <dbReference type="ARBA" id="ARBA00022544"/>
    </source>
</evidence>
<dbReference type="GO" id="GO:0009847">
    <property type="term" value="P:spore germination"/>
    <property type="evidence" value="ECO:0007669"/>
    <property type="project" value="InterPro"/>
</dbReference>
<keyword evidence="7" id="KW-0449">Lipoprotein</keyword>
<reference evidence="10" key="1">
    <citation type="submission" date="2021-06" db="EMBL/GenBank/DDBJ databases">
        <authorList>
            <person name="Criscuolo A."/>
        </authorList>
    </citation>
    <scope>NUCLEOTIDE SEQUENCE</scope>
    <source>
        <strain evidence="10">CIP111600</strain>
    </source>
</reference>
<dbReference type="InterPro" id="IPR008844">
    <property type="entry name" value="Spore_GerAC-like"/>
</dbReference>
<keyword evidence="11" id="KW-1185">Reference proteome</keyword>
<organism evidence="10 11">
    <name type="scientific">Paenibacillus solanacearum</name>
    <dbReference type="NCBI Taxonomy" id="2048548"/>
    <lineage>
        <taxon>Bacteria</taxon>
        <taxon>Bacillati</taxon>
        <taxon>Bacillota</taxon>
        <taxon>Bacilli</taxon>
        <taxon>Bacillales</taxon>
        <taxon>Paenibacillaceae</taxon>
        <taxon>Paenibacillus</taxon>
    </lineage>
</organism>
<feature type="domain" description="Spore germination GerAC-like C-terminal" evidence="8">
    <location>
        <begin position="218"/>
        <end position="382"/>
    </location>
</feature>
<evidence type="ECO:0000256" key="2">
    <source>
        <dbReference type="ARBA" id="ARBA00007886"/>
    </source>
</evidence>
<sequence length="400" mass="45034">MLLRKLTWRLLPASLCLLLLPGCWSRIEINDRAFVTAMYMDKSEEGIYEVSLGFPLPNRLSISGGEAGISTEGGNPYTIVTKTAESIPVAIRKIRSDLSRELSWGHCRVIVVGETLARQGLDPLMEFVAREPNFHTKSYLMVAPGLAKDISKLTPVFERFPNEVLREFARRRVTLDTSVKDVLEAAVKGGDSAAALLTIGVSEMLSEKGKRGPWVGTDGAALIRGGRMIGKLNVQEMRAGLWIQGKMKNSVISLDSPTDGKPISFIILSSHAKIRPVFAKGKLHFEITIEAEDDVMSSESTINLMDPDQVSKLETLLSEQLIERIERTLRKTRDEEVDAFGLGWYVDWRYPKVWEQYRTDWRHIYKNTPVHVTAHVVVKRTGVESKSITRQRLEQREITE</sequence>
<accession>A0A916NJF6</accession>
<evidence type="ECO:0000256" key="1">
    <source>
        <dbReference type="ARBA" id="ARBA00004635"/>
    </source>
</evidence>
<comment type="caution">
    <text evidence="10">The sequence shown here is derived from an EMBL/GenBank/DDBJ whole genome shotgun (WGS) entry which is preliminary data.</text>
</comment>
<keyword evidence="3" id="KW-0309">Germination</keyword>
<dbReference type="InterPro" id="IPR057336">
    <property type="entry name" value="GerAC_N"/>
</dbReference>
<evidence type="ECO:0000313" key="10">
    <source>
        <dbReference type="EMBL" id="CAG7626348.1"/>
    </source>
</evidence>
<proteinExistence type="inferred from homology"/>
<feature type="domain" description="Spore germination protein N-terminal" evidence="9">
    <location>
        <begin position="26"/>
        <end position="194"/>
    </location>
</feature>
<name>A0A916NJF6_9BACL</name>
<keyword evidence="5" id="KW-0472">Membrane</keyword>
<dbReference type="PANTHER" id="PTHR35789">
    <property type="entry name" value="SPORE GERMINATION PROTEIN B3"/>
    <property type="match status" value="1"/>
</dbReference>
<comment type="similarity">
    <text evidence="2">Belongs to the GerABKC lipoprotein family.</text>
</comment>
<dbReference type="InterPro" id="IPR046953">
    <property type="entry name" value="Spore_GerAC-like_C"/>
</dbReference>
<comment type="subcellular location">
    <subcellularLocation>
        <location evidence="1">Membrane</location>
        <topology evidence="1">Lipid-anchor</topology>
    </subcellularLocation>
</comment>
<dbReference type="RefSeq" id="WP_218092577.1">
    <property type="nucleotide sequence ID" value="NZ_CAJVAS010000010.1"/>
</dbReference>